<evidence type="ECO:0000313" key="3">
    <source>
        <dbReference type="Proteomes" id="UP000237144"/>
    </source>
</evidence>
<feature type="compositionally biased region" description="Polar residues" evidence="1">
    <location>
        <begin position="113"/>
        <end position="122"/>
    </location>
</feature>
<dbReference type="OrthoDB" id="2538333at2759"/>
<sequence>MASYGLSVLPSLADPSPNRSGNRFGTSSSPRAGSHDATVDGLSLGSYFSMPDIYSPAGSGTRRESNASSSSSTSGSGSDDDTWNSAIPHLTASPFDSGASSMNAHSAVDRSAIASSSYTTKPSLSRHGSSSSSSHSHHNKQSASAAAAASTTDDADEESDDMPIQPLPMHLPRPKTKQDRERERAVGGAARVNGAGKREALGTRLARKRADSLKWAKYASVGTFEIDLGLSNDELRRG</sequence>
<protein>
    <submittedName>
        <fullName evidence="2">Uncharacterized protein</fullName>
    </submittedName>
</protein>
<feature type="compositionally biased region" description="Low complexity" evidence="1">
    <location>
        <begin position="186"/>
        <end position="195"/>
    </location>
</feature>
<dbReference type="EMBL" id="PJQD01000059">
    <property type="protein sequence ID" value="POY72088.1"/>
    <property type="molecule type" value="Genomic_DNA"/>
</dbReference>
<feature type="compositionally biased region" description="Polar residues" evidence="1">
    <location>
        <begin position="17"/>
        <end position="31"/>
    </location>
</feature>
<gene>
    <name evidence="2" type="ORF">BMF94_4895</name>
</gene>
<accession>A0A2S5B5N4</accession>
<name>A0A2S5B5N4_9BASI</name>
<keyword evidence="3" id="KW-1185">Reference proteome</keyword>
<feature type="region of interest" description="Disordered" evidence="1">
    <location>
        <begin position="1"/>
        <end position="41"/>
    </location>
</feature>
<proteinExistence type="predicted"/>
<evidence type="ECO:0000256" key="1">
    <source>
        <dbReference type="SAM" id="MobiDB-lite"/>
    </source>
</evidence>
<organism evidence="2 3">
    <name type="scientific">Rhodotorula taiwanensis</name>
    <dbReference type="NCBI Taxonomy" id="741276"/>
    <lineage>
        <taxon>Eukaryota</taxon>
        <taxon>Fungi</taxon>
        <taxon>Dikarya</taxon>
        <taxon>Basidiomycota</taxon>
        <taxon>Pucciniomycotina</taxon>
        <taxon>Microbotryomycetes</taxon>
        <taxon>Sporidiobolales</taxon>
        <taxon>Sporidiobolaceae</taxon>
        <taxon>Rhodotorula</taxon>
    </lineage>
</organism>
<dbReference type="Proteomes" id="UP000237144">
    <property type="component" value="Unassembled WGS sequence"/>
</dbReference>
<feature type="compositionally biased region" description="Low complexity" evidence="1">
    <location>
        <begin position="66"/>
        <end position="77"/>
    </location>
</feature>
<evidence type="ECO:0000313" key="2">
    <source>
        <dbReference type="EMBL" id="POY72088.1"/>
    </source>
</evidence>
<feature type="compositionally biased region" description="Basic and acidic residues" evidence="1">
    <location>
        <begin position="176"/>
        <end position="185"/>
    </location>
</feature>
<feature type="region of interest" description="Disordered" evidence="1">
    <location>
        <begin position="53"/>
        <end position="195"/>
    </location>
</feature>
<reference evidence="2 3" key="1">
    <citation type="journal article" date="2018" name="Front. Microbiol.">
        <title>Prospects for Fungal Bioremediation of Acidic Radioactive Waste Sites: Characterization and Genome Sequence of Rhodotorula taiwanensis MD1149.</title>
        <authorList>
            <person name="Tkavc R."/>
            <person name="Matrosova V.Y."/>
            <person name="Grichenko O.E."/>
            <person name="Gostincar C."/>
            <person name="Volpe R.P."/>
            <person name="Klimenkova P."/>
            <person name="Gaidamakova E.K."/>
            <person name="Zhou C.E."/>
            <person name="Stewart B.J."/>
            <person name="Lyman M.G."/>
            <person name="Malfatti S.A."/>
            <person name="Rubinfeld B."/>
            <person name="Courtot M."/>
            <person name="Singh J."/>
            <person name="Dalgard C.L."/>
            <person name="Hamilton T."/>
            <person name="Frey K.G."/>
            <person name="Gunde-Cimerman N."/>
            <person name="Dugan L."/>
            <person name="Daly M.J."/>
        </authorList>
    </citation>
    <scope>NUCLEOTIDE SEQUENCE [LARGE SCALE GENOMIC DNA]</scope>
    <source>
        <strain evidence="2 3">MD1149</strain>
    </source>
</reference>
<feature type="compositionally biased region" description="Low complexity" evidence="1">
    <location>
        <begin position="123"/>
        <end position="134"/>
    </location>
</feature>
<dbReference type="AlphaFoldDB" id="A0A2S5B5N4"/>
<comment type="caution">
    <text evidence="2">The sequence shown here is derived from an EMBL/GenBank/DDBJ whole genome shotgun (WGS) entry which is preliminary data.</text>
</comment>
<feature type="compositionally biased region" description="Low complexity" evidence="1">
    <location>
        <begin position="141"/>
        <end position="150"/>
    </location>
</feature>